<dbReference type="AlphaFoldDB" id="A0A518HL70"/>
<accession>A0A518HL70</accession>
<evidence type="ECO:0000259" key="1">
    <source>
        <dbReference type="Pfam" id="PF24719"/>
    </source>
</evidence>
<dbReference type="Proteomes" id="UP000319004">
    <property type="component" value="Chromosome"/>
</dbReference>
<name>A0A518HL70_9BACT</name>
<keyword evidence="3" id="KW-1185">Reference proteome</keyword>
<sequence>MNKKLTYGMNESQQRLCDKYGVKPYPCVDGSKIGISLNVKEGVQPIHGLRCEPTVDTCGWYIWAGDWSDDPDFFNPLHLEHLPEWCSQSLPFLQLPPGWRFLIAPDYEDVWFDENLQL</sequence>
<evidence type="ECO:0000313" key="3">
    <source>
        <dbReference type="Proteomes" id="UP000319004"/>
    </source>
</evidence>
<dbReference type="InterPro" id="IPR056509">
    <property type="entry name" value="Imm33-like"/>
</dbReference>
<evidence type="ECO:0000313" key="2">
    <source>
        <dbReference type="EMBL" id="QDV41583.1"/>
    </source>
</evidence>
<organism evidence="2 3">
    <name type="scientific">Stieleria neptunia</name>
    <dbReference type="NCBI Taxonomy" id="2527979"/>
    <lineage>
        <taxon>Bacteria</taxon>
        <taxon>Pseudomonadati</taxon>
        <taxon>Planctomycetota</taxon>
        <taxon>Planctomycetia</taxon>
        <taxon>Pirellulales</taxon>
        <taxon>Pirellulaceae</taxon>
        <taxon>Stieleria</taxon>
    </lineage>
</organism>
<proteinExistence type="predicted"/>
<reference evidence="2 3" key="1">
    <citation type="submission" date="2019-03" db="EMBL/GenBank/DDBJ databases">
        <title>Deep-cultivation of Planctomycetes and their phenomic and genomic characterization uncovers novel biology.</title>
        <authorList>
            <person name="Wiegand S."/>
            <person name="Jogler M."/>
            <person name="Boedeker C."/>
            <person name="Pinto D."/>
            <person name="Vollmers J."/>
            <person name="Rivas-Marin E."/>
            <person name="Kohn T."/>
            <person name="Peeters S.H."/>
            <person name="Heuer A."/>
            <person name="Rast P."/>
            <person name="Oberbeckmann S."/>
            <person name="Bunk B."/>
            <person name="Jeske O."/>
            <person name="Meyerdierks A."/>
            <person name="Storesund J.E."/>
            <person name="Kallscheuer N."/>
            <person name="Luecker S."/>
            <person name="Lage O.M."/>
            <person name="Pohl T."/>
            <person name="Merkel B.J."/>
            <person name="Hornburger P."/>
            <person name="Mueller R.-W."/>
            <person name="Bruemmer F."/>
            <person name="Labrenz M."/>
            <person name="Spormann A.M."/>
            <person name="Op den Camp H."/>
            <person name="Overmann J."/>
            <person name="Amann R."/>
            <person name="Jetten M.S.M."/>
            <person name="Mascher T."/>
            <person name="Medema M.H."/>
            <person name="Devos D.P."/>
            <person name="Kaster A.-K."/>
            <person name="Ovreas L."/>
            <person name="Rohde M."/>
            <person name="Galperin M.Y."/>
            <person name="Jogler C."/>
        </authorList>
    </citation>
    <scope>NUCLEOTIDE SEQUENCE [LARGE SCALE GENOMIC DNA]</scope>
    <source>
        <strain evidence="2 3">Enr13</strain>
    </source>
</reference>
<dbReference type="Pfam" id="PF24719">
    <property type="entry name" value="Imm33-like"/>
    <property type="match status" value="1"/>
</dbReference>
<feature type="domain" description="Imm33-like" evidence="1">
    <location>
        <begin position="13"/>
        <end position="113"/>
    </location>
</feature>
<dbReference type="KEGG" id="snep:Enr13x_14260"/>
<dbReference type="EMBL" id="CP037423">
    <property type="protein sequence ID" value="QDV41583.1"/>
    <property type="molecule type" value="Genomic_DNA"/>
</dbReference>
<protein>
    <recommendedName>
        <fullName evidence="1">Imm33-like domain-containing protein</fullName>
    </recommendedName>
</protein>
<gene>
    <name evidence="2" type="ORF">Enr13x_14260</name>
</gene>